<dbReference type="Pfam" id="PF04545">
    <property type="entry name" value="Sigma70_r4"/>
    <property type="match status" value="1"/>
</dbReference>
<evidence type="ECO:0000256" key="2">
    <source>
        <dbReference type="ARBA" id="ARBA00023015"/>
    </source>
</evidence>
<dbReference type="Gene3D" id="1.10.10.10">
    <property type="entry name" value="Winged helix-like DNA-binding domain superfamily/Winged helix DNA-binding domain"/>
    <property type="match status" value="1"/>
</dbReference>
<dbReference type="RefSeq" id="WP_249309226.1">
    <property type="nucleotide sequence ID" value="NZ_JACRSZ010000013.1"/>
</dbReference>
<keyword evidence="2" id="KW-0805">Transcription regulation</keyword>
<keyword evidence="5" id="KW-0804">Transcription</keyword>
<dbReference type="SUPFAM" id="SSF88946">
    <property type="entry name" value="Sigma2 domain of RNA polymerase sigma factors"/>
    <property type="match status" value="1"/>
</dbReference>
<comment type="similarity">
    <text evidence="1">Belongs to the sigma-70 factor family. ECF subfamily.</text>
</comment>
<dbReference type="CDD" id="cd06171">
    <property type="entry name" value="Sigma70_r4"/>
    <property type="match status" value="1"/>
</dbReference>
<sequence length="167" mass="19029">MEKATGLVRQARRGSASAFASLYQEYYLDLYRFALYTLKNRQDAEDVVGDTVADAWAQIGSLKKVESFKSWIFKILSNKCRQRLKGYLDKAEELPEDLSAPVRDHDEDADVRTAFARLDDEERLILSMNLFGGYTSREIGEALGMNDNTVRSRQKRALEKMAGYLGK</sequence>
<proteinExistence type="inferred from homology"/>
<evidence type="ECO:0000259" key="6">
    <source>
        <dbReference type="PROSITE" id="PS00622"/>
    </source>
</evidence>
<dbReference type="InterPro" id="IPR007627">
    <property type="entry name" value="RNA_pol_sigma70_r2"/>
</dbReference>
<dbReference type="EMBL" id="JACRSZ010000013">
    <property type="protein sequence ID" value="MBC8573866.1"/>
    <property type="molecule type" value="Genomic_DNA"/>
</dbReference>
<dbReference type="PROSITE" id="PS00622">
    <property type="entry name" value="HTH_LUXR_1"/>
    <property type="match status" value="1"/>
</dbReference>
<dbReference type="SUPFAM" id="SSF88659">
    <property type="entry name" value="Sigma3 and sigma4 domains of RNA polymerase sigma factors"/>
    <property type="match status" value="1"/>
</dbReference>
<dbReference type="InterPro" id="IPR000792">
    <property type="entry name" value="Tscrpt_reg_LuxR_C"/>
</dbReference>
<reference evidence="7 8" key="1">
    <citation type="submission" date="2020-08" db="EMBL/GenBank/DDBJ databases">
        <title>Genome public.</title>
        <authorList>
            <person name="Liu C."/>
            <person name="Sun Q."/>
        </authorList>
    </citation>
    <scope>NUCLEOTIDE SEQUENCE [LARGE SCALE GENOMIC DNA]</scope>
    <source>
        <strain evidence="7 8">NSJ-46</strain>
    </source>
</reference>
<dbReference type="Proteomes" id="UP000657421">
    <property type="component" value="Unassembled WGS sequence"/>
</dbReference>
<gene>
    <name evidence="7" type="ORF">H8716_12340</name>
</gene>
<name>A0ABR7NBT8_9FIRM</name>
<dbReference type="InterPro" id="IPR036388">
    <property type="entry name" value="WH-like_DNA-bd_sf"/>
</dbReference>
<feature type="domain" description="HTH luxR-type" evidence="6">
    <location>
        <begin position="133"/>
        <end position="160"/>
    </location>
</feature>
<evidence type="ECO:0000313" key="7">
    <source>
        <dbReference type="EMBL" id="MBC8573866.1"/>
    </source>
</evidence>
<evidence type="ECO:0000313" key="8">
    <source>
        <dbReference type="Proteomes" id="UP000657421"/>
    </source>
</evidence>
<comment type="caution">
    <text evidence="7">The sequence shown here is derived from an EMBL/GenBank/DDBJ whole genome shotgun (WGS) entry which is preliminary data.</text>
</comment>
<evidence type="ECO:0000256" key="4">
    <source>
        <dbReference type="ARBA" id="ARBA00023125"/>
    </source>
</evidence>
<evidence type="ECO:0000256" key="5">
    <source>
        <dbReference type="ARBA" id="ARBA00023163"/>
    </source>
</evidence>
<evidence type="ECO:0000256" key="3">
    <source>
        <dbReference type="ARBA" id="ARBA00023082"/>
    </source>
</evidence>
<dbReference type="InterPro" id="IPR007630">
    <property type="entry name" value="RNA_pol_sigma70_r4"/>
</dbReference>
<evidence type="ECO:0000256" key="1">
    <source>
        <dbReference type="ARBA" id="ARBA00010641"/>
    </source>
</evidence>
<organism evidence="7 8">
    <name type="scientific">Jingyaoa shaoxingensis</name>
    <dbReference type="NCBI Taxonomy" id="2763671"/>
    <lineage>
        <taxon>Bacteria</taxon>
        <taxon>Bacillati</taxon>
        <taxon>Bacillota</taxon>
        <taxon>Clostridia</taxon>
        <taxon>Lachnospirales</taxon>
        <taxon>Lachnospiraceae</taxon>
        <taxon>Jingyaoa</taxon>
    </lineage>
</organism>
<dbReference type="Pfam" id="PF04542">
    <property type="entry name" value="Sigma70_r2"/>
    <property type="match status" value="1"/>
</dbReference>
<accession>A0ABR7NBT8</accession>
<keyword evidence="3" id="KW-0731">Sigma factor</keyword>
<dbReference type="PANTHER" id="PTHR43133">
    <property type="entry name" value="RNA POLYMERASE ECF-TYPE SIGMA FACTO"/>
    <property type="match status" value="1"/>
</dbReference>
<dbReference type="Gene3D" id="1.10.1740.10">
    <property type="match status" value="1"/>
</dbReference>
<dbReference type="InterPro" id="IPR013324">
    <property type="entry name" value="RNA_pol_sigma_r3/r4-like"/>
</dbReference>
<dbReference type="InterPro" id="IPR013325">
    <property type="entry name" value="RNA_pol_sigma_r2"/>
</dbReference>
<dbReference type="InterPro" id="IPR014284">
    <property type="entry name" value="RNA_pol_sigma-70_dom"/>
</dbReference>
<keyword evidence="4" id="KW-0238">DNA-binding</keyword>
<keyword evidence="8" id="KW-1185">Reference proteome</keyword>
<protein>
    <submittedName>
        <fullName evidence="7">Sigma-70 family RNA polymerase sigma factor</fullName>
    </submittedName>
</protein>
<dbReference type="InterPro" id="IPR039425">
    <property type="entry name" value="RNA_pol_sigma-70-like"/>
</dbReference>
<dbReference type="PANTHER" id="PTHR43133:SF8">
    <property type="entry name" value="RNA POLYMERASE SIGMA FACTOR HI_1459-RELATED"/>
    <property type="match status" value="1"/>
</dbReference>
<dbReference type="NCBIfam" id="TIGR02937">
    <property type="entry name" value="sigma70-ECF"/>
    <property type="match status" value="1"/>
</dbReference>